<evidence type="ECO:0008006" key="4">
    <source>
        <dbReference type="Google" id="ProtNLM"/>
    </source>
</evidence>
<name>A0AAD7NSE1_9AGAR</name>
<gene>
    <name evidence="2" type="ORF">B0H16DRAFT_1660311</name>
</gene>
<organism evidence="2 3">
    <name type="scientific">Mycena metata</name>
    <dbReference type="NCBI Taxonomy" id="1033252"/>
    <lineage>
        <taxon>Eukaryota</taxon>
        <taxon>Fungi</taxon>
        <taxon>Dikarya</taxon>
        <taxon>Basidiomycota</taxon>
        <taxon>Agaricomycotina</taxon>
        <taxon>Agaricomycetes</taxon>
        <taxon>Agaricomycetidae</taxon>
        <taxon>Agaricales</taxon>
        <taxon>Marasmiineae</taxon>
        <taxon>Mycenaceae</taxon>
        <taxon>Mycena</taxon>
    </lineage>
</organism>
<evidence type="ECO:0000313" key="3">
    <source>
        <dbReference type="Proteomes" id="UP001215598"/>
    </source>
</evidence>
<reference evidence="2" key="1">
    <citation type="submission" date="2023-03" db="EMBL/GenBank/DDBJ databases">
        <title>Massive genome expansion in bonnet fungi (Mycena s.s.) driven by repeated elements and novel gene families across ecological guilds.</title>
        <authorList>
            <consortium name="Lawrence Berkeley National Laboratory"/>
            <person name="Harder C.B."/>
            <person name="Miyauchi S."/>
            <person name="Viragh M."/>
            <person name="Kuo A."/>
            <person name="Thoen E."/>
            <person name="Andreopoulos B."/>
            <person name="Lu D."/>
            <person name="Skrede I."/>
            <person name="Drula E."/>
            <person name="Henrissat B."/>
            <person name="Morin E."/>
            <person name="Kohler A."/>
            <person name="Barry K."/>
            <person name="LaButti K."/>
            <person name="Morin E."/>
            <person name="Salamov A."/>
            <person name="Lipzen A."/>
            <person name="Mereny Z."/>
            <person name="Hegedus B."/>
            <person name="Baldrian P."/>
            <person name="Stursova M."/>
            <person name="Weitz H."/>
            <person name="Taylor A."/>
            <person name="Grigoriev I.V."/>
            <person name="Nagy L.G."/>
            <person name="Martin F."/>
            <person name="Kauserud H."/>
        </authorList>
    </citation>
    <scope>NUCLEOTIDE SEQUENCE</scope>
    <source>
        <strain evidence="2">CBHHK182m</strain>
    </source>
</reference>
<protein>
    <recommendedName>
        <fullName evidence="4">SH3 domain-containing protein</fullName>
    </recommendedName>
</protein>
<sequence length="301" mass="32862">MPSLHEIFSRDEDSQALSTPLGPTYIAGIVLAAVIFLGLCVWLGVRKYRSRAQAKREQIRIAAFTPVRGVYKESEVEKEPLPENIQAIQGNTFSREQLTRSVILPSKVVTRPQRGATNEEVLDFHRQSGNFPKPFSFALSTGNPTPADGSPRSSWVRYSGSSSISKRFSVMSSSSSVDSTPTAGDPRKVRQLFSPVLPDELLLTSLGERLTVVQAFDDGWVVVGRSTSIFATAAKSLFKSSAGAPADSDVELGVVPAWVFLKPVKGLRAERPVRSTSLGITVQMDDPAFSSRQEILSWSNF</sequence>
<keyword evidence="1" id="KW-1133">Transmembrane helix</keyword>
<dbReference type="EMBL" id="JARKIB010000013">
    <property type="protein sequence ID" value="KAJ7773185.1"/>
    <property type="molecule type" value="Genomic_DNA"/>
</dbReference>
<keyword evidence="1" id="KW-0812">Transmembrane</keyword>
<feature type="transmembrane region" description="Helical" evidence="1">
    <location>
        <begin position="25"/>
        <end position="45"/>
    </location>
</feature>
<keyword evidence="1" id="KW-0472">Membrane</keyword>
<evidence type="ECO:0000313" key="2">
    <source>
        <dbReference type="EMBL" id="KAJ7773185.1"/>
    </source>
</evidence>
<dbReference type="AlphaFoldDB" id="A0AAD7NSE1"/>
<evidence type="ECO:0000256" key="1">
    <source>
        <dbReference type="SAM" id="Phobius"/>
    </source>
</evidence>
<comment type="caution">
    <text evidence="2">The sequence shown here is derived from an EMBL/GenBank/DDBJ whole genome shotgun (WGS) entry which is preliminary data.</text>
</comment>
<accession>A0AAD7NSE1</accession>
<proteinExistence type="predicted"/>
<keyword evidence="3" id="KW-1185">Reference proteome</keyword>
<dbReference type="Proteomes" id="UP001215598">
    <property type="component" value="Unassembled WGS sequence"/>
</dbReference>